<dbReference type="SUPFAM" id="SSF53639">
    <property type="entry name" value="AraD/HMP-PK domain-like"/>
    <property type="match status" value="1"/>
</dbReference>
<keyword evidence="3" id="KW-0808">Transferase</keyword>
<keyword evidence="3" id="KW-0418">Kinase</keyword>
<organism evidence="3 4">
    <name type="scientific">Thermosipho ferrireducens</name>
    <dbReference type="NCBI Taxonomy" id="2571116"/>
    <lineage>
        <taxon>Bacteria</taxon>
        <taxon>Thermotogati</taxon>
        <taxon>Thermotogota</taxon>
        <taxon>Thermotogae</taxon>
        <taxon>Thermotogales</taxon>
        <taxon>Fervidobacteriaceae</taxon>
        <taxon>Thermosipho</taxon>
    </lineage>
</organism>
<evidence type="ECO:0000259" key="2">
    <source>
        <dbReference type="Pfam" id="PF10120"/>
    </source>
</evidence>
<dbReference type="Pfam" id="PF08543">
    <property type="entry name" value="Phos_pyr_kin"/>
    <property type="match status" value="2"/>
</dbReference>
<dbReference type="Gene3D" id="3.40.225.10">
    <property type="entry name" value="Class II aldolase/adducin N-terminal domain"/>
    <property type="match status" value="1"/>
</dbReference>
<dbReference type="InterPro" id="IPR029056">
    <property type="entry name" value="Ribokinase-like"/>
</dbReference>
<dbReference type="InterPro" id="IPR036409">
    <property type="entry name" value="Aldolase_II/adducin_N_sf"/>
</dbReference>
<evidence type="ECO:0000313" key="3">
    <source>
        <dbReference type="EMBL" id="QTA37922.1"/>
    </source>
</evidence>
<proteinExistence type="predicted"/>
<dbReference type="SUPFAM" id="SSF53613">
    <property type="entry name" value="Ribokinase-like"/>
    <property type="match status" value="1"/>
</dbReference>
<evidence type="ECO:0000259" key="1">
    <source>
        <dbReference type="Pfam" id="PF08543"/>
    </source>
</evidence>
<feature type="domain" description="Pyridoxamine kinase/Phosphomethylpyrimidine kinase" evidence="1">
    <location>
        <begin position="9"/>
        <end position="113"/>
    </location>
</feature>
<feature type="domain" description="Thiamine-phosphate synthase ThiN" evidence="2">
    <location>
        <begin position="238"/>
        <end position="390"/>
    </location>
</feature>
<dbReference type="GO" id="GO:0016301">
    <property type="term" value="F:kinase activity"/>
    <property type="evidence" value="ECO:0007669"/>
    <property type="project" value="UniProtKB-KW"/>
</dbReference>
<dbReference type="RefSeq" id="WP_207566643.1">
    <property type="nucleotide sequence ID" value="NZ_CP071446.1"/>
</dbReference>
<dbReference type="Proteomes" id="UP000671862">
    <property type="component" value="Chromosome"/>
</dbReference>
<dbReference type="PANTHER" id="PTHR40730:SF5">
    <property type="entry name" value="HTH CRO_C1-TYPE DOMAIN-CONTAINING PROTEIN"/>
    <property type="match status" value="1"/>
</dbReference>
<protein>
    <submittedName>
        <fullName evidence="3">Bifunctional hydroxymethylpyrimidine kinase/phosphomethylpyrimidine kinase</fullName>
    </submittedName>
</protein>
<dbReference type="Pfam" id="PF10120">
    <property type="entry name" value="ThiN"/>
    <property type="match status" value="1"/>
</dbReference>
<gene>
    <name evidence="3" type="ORF">JYK00_09425</name>
</gene>
<dbReference type="Gene3D" id="3.40.1190.20">
    <property type="match status" value="2"/>
</dbReference>
<dbReference type="InterPro" id="IPR019293">
    <property type="entry name" value="ThiN"/>
</dbReference>
<keyword evidence="4" id="KW-1185">Reference proteome</keyword>
<evidence type="ECO:0000313" key="4">
    <source>
        <dbReference type="Proteomes" id="UP000671862"/>
    </source>
</evidence>
<dbReference type="InterPro" id="IPR013749">
    <property type="entry name" value="PM/HMP-P_kinase-1"/>
</dbReference>
<sequence>MLMIFSGFDPSGGAGILQDITIMKMFQINPGAVISAYTVQNEKNFKKVIYREKFDEFKLFDNITLIKVGLSNLKQIVELRNNYKNAKIIWNPVIKTSSGFNIISPEEVKKGEKYVDLMIMNSEEYKLAKVSCDVIITGGHEDTEKIKVLYKNKVFYAPKYNKNLHGTGCVFSSLIVAFLYNKYTIEESIIASLYYMDKLVKNSENYVKTENMVYEFHKSYILEELWKIKTEIIKLGQYTIPEVGQNIVFAMPNAKCEDDVGKYPGRIYKFGNEVNFTHEPAFFGKSHMARAVLATMKYFPWIRSAMNIKYKEDYIKRAEKLGYRTFYLDRNKEPVEIRVKEGHSIPYGLSKIYEQVKEPIDFVWDDGFYGKEAMIRVFGRTPSEVINKVKDVVGVDG</sequence>
<name>A0ABX7S8H8_9BACT</name>
<accession>A0ABX7S8H8</accession>
<dbReference type="PANTHER" id="PTHR40730">
    <property type="entry name" value="TRANSCRIPTIONAL REGULATOR PROTEIN-LIKE PROTEIN"/>
    <property type="match status" value="1"/>
</dbReference>
<reference evidence="3 4" key="1">
    <citation type="submission" date="2021-03" db="EMBL/GenBank/DDBJ databases">
        <title>Thermosipho ferrireducens sp.nov., an anaerobic thermophilic iron-reducing bacterium isolated from a deep-sea hydrothermal sulfide deposits.</title>
        <authorList>
            <person name="Zeng X."/>
            <person name="Chen Y."/>
            <person name="Shao Z."/>
        </authorList>
    </citation>
    <scope>NUCLEOTIDE SEQUENCE [LARGE SCALE GENOMIC DNA]</scope>
    <source>
        <strain evidence="3 4">JL129W03</strain>
    </source>
</reference>
<dbReference type="EMBL" id="CP071446">
    <property type="protein sequence ID" value="QTA37922.1"/>
    <property type="molecule type" value="Genomic_DNA"/>
</dbReference>
<feature type="domain" description="Pyridoxamine kinase/Phosphomethylpyrimidine kinase" evidence="1">
    <location>
        <begin position="119"/>
        <end position="207"/>
    </location>
</feature>